<evidence type="ECO:0000256" key="1">
    <source>
        <dbReference type="ARBA" id="ARBA00022729"/>
    </source>
</evidence>
<dbReference type="RefSeq" id="WP_246971227.1">
    <property type="nucleotide sequence ID" value="NZ_JAKGAN010000004.1"/>
</dbReference>
<dbReference type="Proteomes" id="UP001596030">
    <property type="component" value="Unassembled WGS sequence"/>
</dbReference>
<organism evidence="3 4">
    <name type="scientific">Chromohalobacter sarecensis</name>
    <dbReference type="NCBI Taxonomy" id="245294"/>
    <lineage>
        <taxon>Bacteria</taxon>
        <taxon>Pseudomonadati</taxon>
        <taxon>Pseudomonadota</taxon>
        <taxon>Gammaproteobacteria</taxon>
        <taxon>Oceanospirillales</taxon>
        <taxon>Halomonadaceae</taxon>
        <taxon>Chromohalobacter</taxon>
    </lineage>
</organism>
<reference evidence="4" key="1">
    <citation type="journal article" date="2019" name="Int. J. Syst. Evol. Microbiol.">
        <title>The Global Catalogue of Microorganisms (GCM) 10K type strain sequencing project: providing services to taxonomists for standard genome sequencing and annotation.</title>
        <authorList>
            <consortium name="The Broad Institute Genomics Platform"/>
            <consortium name="The Broad Institute Genome Sequencing Center for Infectious Disease"/>
            <person name="Wu L."/>
            <person name="Ma J."/>
        </authorList>
    </citation>
    <scope>NUCLEOTIDE SEQUENCE [LARGE SCALE GENOMIC DNA]</scope>
    <source>
        <strain evidence="4">CGMCC 1.12121</strain>
    </source>
</reference>
<dbReference type="InterPro" id="IPR006059">
    <property type="entry name" value="SBP"/>
</dbReference>
<evidence type="ECO:0000256" key="2">
    <source>
        <dbReference type="SAM" id="SignalP"/>
    </source>
</evidence>
<keyword evidence="4" id="KW-1185">Reference proteome</keyword>
<dbReference type="EMBL" id="JBHSEU010000006">
    <property type="protein sequence ID" value="MFC4537657.1"/>
    <property type="molecule type" value="Genomic_DNA"/>
</dbReference>
<name>A0ABV9CY97_9GAMM</name>
<evidence type="ECO:0000313" key="3">
    <source>
        <dbReference type="EMBL" id="MFC4537657.1"/>
    </source>
</evidence>
<feature type="chain" id="PRO_5045180802" evidence="2">
    <location>
        <begin position="21"/>
        <end position="366"/>
    </location>
</feature>
<gene>
    <name evidence="3" type="ORF">ACFO0U_02510</name>
</gene>
<protein>
    <submittedName>
        <fullName evidence="3">ABC transporter substrate-binding protein</fullName>
    </submittedName>
</protein>
<dbReference type="CDD" id="cd13589">
    <property type="entry name" value="PBP2_polyamine_RpCGA009"/>
    <property type="match status" value="1"/>
</dbReference>
<dbReference type="SUPFAM" id="SSF53850">
    <property type="entry name" value="Periplasmic binding protein-like II"/>
    <property type="match status" value="1"/>
</dbReference>
<dbReference type="Pfam" id="PF13416">
    <property type="entry name" value="SBP_bac_8"/>
    <property type="match status" value="1"/>
</dbReference>
<accession>A0ABV9CY97</accession>
<dbReference type="PANTHER" id="PTHR30222:SF2">
    <property type="entry name" value="ABC TRANSPORTER SUBSTRATE-BINDING PROTEIN"/>
    <property type="match status" value="1"/>
</dbReference>
<evidence type="ECO:0000313" key="4">
    <source>
        <dbReference type="Proteomes" id="UP001596030"/>
    </source>
</evidence>
<proteinExistence type="predicted"/>
<comment type="caution">
    <text evidence="3">The sequence shown here is derived from an EMBL/GenBank/DDBJ whole genome shotgun (WGS) entry which is preliminary data.</text>
</comment>
<dbReference type="PANTHER" id="PTHR30222">
    <property type="entry name" value="SPERMIDINE/PUTRESCINE-BINDING PERIPLASMIC PROTEIN"/>
    <property type="match status" value="1"/>
</dbReference>
<feature type="signal peptide" evidence="2">
    <location>
        <begin position="1"/>
        <end position="20"/>
    </location>
</feature>
<dbReference type="Gene3D" id="3.40.190.10">
    <property type="entry name" value="Periplasmic binding protein-like II"/>
    <property type="match status" value="2"/>
</dbReference>
<sequence length="366" mass="41476">MRPLNLMWLLTTVLTLPALADTDHPTLTVVTWGGAYERSQHEAYFESFTEKTGIEVETVRFNGGLDALKEAYAKGNHSWDVIDMIKANADTACEQGLLRELDPSILAPAPDSTPASEDFIKGAIGRCAVTQLVFSTVIAYDDRAFPGVKPRRVEDFFDTQRFPGRRALRRAPVGLFEWALMSQGVPRSQLYDLLSTERGLDLAFNQLDKLRGQLTWWTGGNEPARLLAEGKVAMASGYNGRFFDAQVNDGAPITIIWDGQLLDYNSWAIPAQADQPQLAERFIRYATRAEPMAHQASLISYSPSRHSARERVGLHKETSTPMRPYLPTLPAHLEKAIHRDQQWYTQTFDLRWRLFEHWMNRHDTPD</sequence>
<keyword evidence="1 2" id="KW-0732">Signal</keyword>